<name>A0A2K8U5A8_9GAMM</name>
<keyword evidence="5" id="KW-1185">Reference proteome</keyword>
<dbReference type="CDD" id="cd17563">
    <property type="entry name" value="REC_RegA-like"/>
    <property type="match status" value="1"/>
</dbReference>
<dbReference type="GO" id="GO:0043565">
    <property type="term" value="F:sequence-specific DNA binding"/>
    <property type="evidence" value="ECO:0007669"/>
    <property type="project" value="InterPro"/>
</dbReference>
<evidence type="ECO:0000259" key="3">
    <source>
        <dbReference type="PROSITE" id="PS50110"/>
    </source>
</evidence>
<evidence type="ECO:0000256" key="2">
    <source>
        <dbReference type="PROSITE-ProRule" id="PRU00169"/>
    </source>
</evidence>
<dbReference type="InterPro" id="IPR050595">
    <property type="entry name" value="Bact_response_regulator"/>
</dbReference>
<evidence type="ECO:0000313" key="4">
    <source>
        <dbReference type="EMBL" id="AUB80773.1"/>
    </source>
</evidence>
<evidence type="ECO:0000313" key="5">
    <source>
        <dbReference type="Proteomes" id="UP000232638"/>
    </source>
</evidence>
<dbReference type="PROSITE" id="PS50110">
    <property type="entry name" value="RESPONSE_REGULATORY"/>
    <property type="match status" value="1"/>
</dbReference>
<dbReference type="Gene3D" id="3.40.50.2300">
    <property type="match status" value="1"/>
</dbReference>
<feature type="modified residue" description="4-aspartylphosphate" evidence="2">
    <location>
        <position position="56"/>
    </location>
</feature>
<dbReference type="Pfam" id="PF02954">
    <property type="entry name" value="HTH_8"/>
    <property type="match status" value="1"/>
</dbReference>
<dbReference type="SMART" id="SM00448">
    <property type="entry name" value="REC"/>
    <property type="match status" value="1"/>
</dbReference>
<dbReference type="KEGG" id="tsy:THSYN_07270"/>
<proteinExistence type="predicted"/>
<evidence type="ECO:0000256" key="1">
    <source>
        <dbReference type="ARBA" id="ARBA00022553"/>
    </source>
</evidence>
<feature type="domain" description="Response regulatory" evidence="3">
    <location>
        <begin position="7"/>
        <end position="121"/>
    </location>
</feature>
<dbReference type="Gene3D" id="1.10.10.60">
    <property type="entry name" value="Homeodomain-like"/>
    <property type="match status" value="1"/>
</dbReference>
<accession>A0A2K8U5A8</accession>
<dbReference type="OrthoDB" id="9802426at2"/>
<dbReference type="GO" id="GO:0000160">
    <property type="term" value="P:phosphorelay signal transduction system"/>
    <property type="evidence" value="ECO:0007669"/>
    <property type="project" value="InterPro"/>
</dbReference>
<dbReference type="InterPro" id="IPR011006">
    <property type="entry name" value="CheY-like_superfamily"/>
</dbReference>
<dbReference type="Proteomes" id="UP000232638">
    <property type="component" value="Chromosome"/>
</dbReference>
<dbReference type="InterPro" id="IPR002197">
    <property type="entry name" value="HTH_Fis"/>
</dbReference>
<dbReference type="PANTHER" id="PTHR44591:SF3">
    <property type="entry name" value="RESPONSE REGULATORY DOMAIN-CONTAINING PROTEIN"/>
    <property type="match status" value="1"/>
</dbReference>
<dbReference type="AlphaFoldDB" id="A0A2K8U5A8"/>
<gene>
    <name evidence="4" type="ORF">THSYN_07270</name>
</gene>
<dbReference type="SUPFAM" id="SSF52172">
    <property type="entry name" value="CheY-like"/>
    <property type="match status" value="1"/>
</dbReference>
<keyword evidence="1 2" id="KW-0597">Phosphoprotein</keyword>
<reference evidence="4 5" key="1">
    <citation type="submission" date="2017-03" db="EMBL/GenBank/DDBJ databases">
        <title>Complete genome sequence of Candidatus 'Thiodictyon syntrophicum' sp. nov. strain Cad16T, a photolithoautotroph purple sulfur bacterium isolated from an alpine meromictic lake.</title>
        <authorList>
            <person name="Luedin S.M."/>
            <person name="Pothier J.F."/>
            <person name="Danza F."/>
            <person name="Storelli N."/>
            <person name="Wittwer M."/>
            <person name="Tonolla M."/>
        </authorList>
    </citation>
    <scope>NUCLEOTIDE SEQUENCE [LARGE SCALE GENOMIC DNA]</scope>
    <source>
        <strain evidence="4 5">Cad16T</strain>
    </source>
</reference>
<dbReference type="InterPro" id="IPR001789">
    <property type="entry name" value="Sig_transdc_resp-reg_receiver"/>
</dbReference>
<sequence>MANDTRPLLIVDDDGHYREVLARSLTRRGFQVCAVGTALAALVACREQDPEYIVLDLNLAGESGLNLIAPLLAISPGTRILVLTGYASIPTVVSAMKLGAAHYLAKPADTTDILRALADDGSEAAQLPVDQRMTVQNMEWEYIRRILTEHGGNIAATARALKMHRRTLQRKLSKRRPTAS</sequence>
<dbReference type="EMBL" id="CP020370">
    <property type="protein sequence ID" value="AUB80773.1"/>
    <property type="molecule type" value="Genomic_DNA"/>
</dbReference>
<dbReference type="Pfam" id="PF00072">
    <property type="entry name" value="Response_reg"/>
    <property type="match status" value="1"/>
</dbReference>
<protein>
    <submittedName>
        <fullName evidence="4">Two-component system response regulator</fullName>
    </submittedName>
</protein>
<dbReference type="RefSeq" id="WP_100918561.1">
    <property type="nucleotide sequence ID" value="NZ_CP020370.1"/>
</dbReference>
<dbReference type="PANTHER" id="PTHR44591">
    <property type="entry name" value="STRESS RESPONSE REGULATOR PROTEIN 1"/>
    <property type="match status" value="1"/>
</dbReference>
<organism evidence="4 5">
    <name type="scientific">Candidatus Thiodictyon syntrophicum</name>
    <dbReference type="NCBI Taxonomy" id="1166950"/>
    <lineage>
        <taxon>Bacteria</taxon>
        <taxon>Pseudomonadati</taxon>
        <taxon>Pseudomonadota</taxon>
        <taxon>Gammaproteobacteria</taxon>
        <taxon>Chromatiales</taxon>
        <taxon>Chromatiaceae</taxon>
        <taxon>Thiodictyon</taxon>
    </lineage>
</organism>